<comment type="caution">
    <text evidence="2">The sequence shown here is derived from an EMBL/GenBank/DDBJ whole genome shotgun (WGS) entry which is preliminary data.</text>
</comment>
<feature type="compositionally biased region" description="Polar residues" evidence="1">
    <location>
        <begin position="389"/>
        <end position="409"/>
    </location>
</feature>
<dbReference type="Proteomes" id="UP000070089">
    <property type="component" value="Unassembled WGS sequence"/>
</dbReference>
<evidence type="ECO:0000313" key="2">
    <source>
        <dbReference type="EMBL" id="KWX15956.1"/>
    </source>
</evidence>
<organism evidence="2 3">
    <name type="scientific">Giardia duodenalis assemblage B</name>
    <dbReference type="NCBI Taxonomy" id="1394984"/>
    <lineage>
        <taxon>Eukaryota</taxon>
        <taxon>Metamonada</taxon>
        <taxon>Diplomonadida</taxon>
        <taxon>Hexamitidae</taxon>
        <taxon>Giardiinae</taxon>
        <taxon>Giardia</taxon>
    </lineage>
</organism>
<gene>
    <name evidence="2" type="ORF">QR46_0097</name>
</gene>
<feature type="compositionally biased region" description="Polar residues" evidence="1">
    <location>
        <begin position="416"/>
        <end position="449"/>
    </location>
</feature>
<reference evidence="2 3" key="1">
    <citation type="journal article" date="2015" name="Mol. Biochem. Parasitol.">
        <title>Identification of polymorphic genes for use in assemblage B genotyping assays through comparative genomics of multiple assemblage B Giardia duodenalis isolates.</title>
        <authorList>
            <person name="Wielinga C."/>
            <person name="Thompson R.C."/>
            <person name="Monis P."/>
            <person name="Ryan U."/>
        </authorList>
    </citation>
    <scope>NUCLEOTIDE SEQUENCE [LARGE SCALE GENOMIC DNA]</scope>
    <source>
        <strain evidence="2 3">BAH15c1</strain>
    </source>
</reference>
<name>A0A132P0U4_GIAIN</name>
<feature type="region of interest" description="Disordered" evidence="1">
    <location>
        <begin position="383"/>
        <end position="463"/>
    </location>
</feature>
<dbReference type="VEuPathDB" id="GiardiaDB:QR46_0097"/>
<dbReference type="EMBL" id="JXTI01000001">
    <property type="protein sequence ID" value="KWX15956.1"/>
    <property type="molecule type" value="Genomic_DNA"/>
</dbReference>
<evidence type="ECO:0000313" key="3">
    <source>
        <dbReference type="Proteomes" id="UP000070089"/>
    </source>
</evidence>
<proteinExistence type="predicted"/>
<protein>
    <submittedName>
        <fullName evidence="2">Uncharacterized protein</fullName>
    </submittedName>
</protein>
<accession>A0A132P0U4</accession>
<sequence length="616" mass="66042">MPSASNVPGCRFKNMDPGMVATQTLRSASSKTGKLRKISYVNNTTGSERTDAPKKGHPVLCNEMRDHISILPSKVSDGRAFVRGMEYLLPSTPDGAHIRPQRVVLSIAEGTKSPWDKDRSVRLPQAATLCNIGDEYVKPEVRTRVPRPVSVRVLSRYTLGTERQPVTQQKGGCSLISSFLAQRSVDGRGAGRIAEGKASYGRARSHYGSLFPGSATFHLTDGETLESQSSQMCDDSIDLTIYRDPCSIAREVACTKNTQAVTHTDAETAGELQRLHDSCIRTSISSSNPSSNTELQREYRRPPVISFCAPGAKHAAGQKSEVRAGPIQSVANIENMAPELSNSPPPIFTKPTVSAVTPVGPSVVSTKEESFGLRVSALTSASAQASASVQRHNTSSRPPRSHQDPNAVSVSHPESGYQSAASLTPSTMAESSVHSYGQGSVLQECSSEPSDMAPESLLPGASVEANQARAKTVTGYGSSGMMQLQYRELDNLETSFSRYVASFSCIQNAPEGEPDPNSLTAPGVTLPSMHPHDPSPSFLATNGTPHNFKARAYSAQAAAIAPKRRFNIINDSAVPEQHVLRPSSRKQVTKAQNVVLGPTQRRGASASGNRWKANLH</sequence>
<feature type="region of interest" description="Disordered" evidence="1">
    <location>
        <begin position="596"/>
        <end position="616"/>
    </location>
</feature>
<dbReference type="OrthoDB" id="10255310at2759"/>
<evidence type="ECO:0000256" key="1">
    <source>
        <dbReference type="SAM" id="MobiDB-lite"/>
    </source>
</evidence>
<dbReference type="AlphaFoldDB" id="A0A132P0U4"/>